<accession>A0A3B0VYT8</accession>
<name>A0A3B0VYT8_9ZZZZ</name>
<proteinExistence type="predicted"/>
<dbReference type="AlphaFoldDB" id="A0A3B0VYT8"/>
<evidence type="ECO:0000313" key="2">
    <source>
        <dbReference type="EMBL" id="VAW48798.1"/>
    </source>
</evidence>
<dbReference type="GO" id="GO:0003824">
    <property type="term" value="F:catalytic activity"/>
    <property type="evidence" value="ECO:0007669"/>
    <property type="project" value="InterPro"/>
</dbReference>
<evidence type="ECO:0000259" key="1">
    <source>
        <dbReference type="Pfam" id="PF01230"/>
    </source>
</evidence>
<dbReference type="InterPro" id="IPR011146">
    <property type="entry name" value="HIT-like"/>
</dbReference>
<dbReference type="EMBL" id="UOFB01000289">
    <property type="protein sequence ID" value="VAW48798.1"/>
    <property type="molecule type" value="Genomic_DNA"/>
</dbReference>
<sequence length="132" mass="15468">MDIILPKHTPQQLEETFEAKYLYDHPLFSLMAEPTDLPWLLVIPKQPLTDMNYIEKLYGAIHQLIHTLQEAGFGSHYNLAKLGNQNPHLHIHIIFRTQEDEAWPNPVWGHKGLKSSEEMPLKFKKVLKPYFQ</sequence>
<gene>
    <name evidence="2" type="ORF">MNBD_GAMMA04-2170</name>
</gene>
<dbReference type="Gene3D" id="3.30.428.10">
    <property type="entry name" value="HIT-like"/>
    <property type="match status" value="1"/>
</dbReference>
<dbReference type="SUPFAM" id="SSF54197">
    <property type="entry name" value="HIT-like"/>
    <property type="match status" value="1"/>
</dbReference>
<dbReference type="InterPro" id="IPR036265">
    <property type="entry name" value="HIT-like_sf"/>
</dbReference>
<protein>
    <recommendedName>
        <fullName evidence="1">HIT domain-containing protein</fullName>
    </recommendedName>
</protein>
<feature type="domain" description="HIT" evidence="1">
    <location>
        <begin position="28"/>
        <end position="98"/>
    </location>
</feature>
<organism evidence="2">
    <name type="scientific">hydrothermal vent metagenome</name>
    <dbReference type="NCBI Taxonomy" id="652676"/>
    <lineage>
        <taxon>unclassified sequences</taxon>
        <taxon>metagenomes</taxon>
        <taxon>ecological metagenomes</taxon>
    </lineage>
</organism>
<dbReference type="Pfam" id="PF01230">
    <property type="entry name" value="HIT"/>
    <property type="match status" value="1"/>
</dbReference>
<reference evidence="2" key="1">
    <citation type="submission" date="2018-06" db="EMBL/GenBank/DDBJ databases">
        <authorList>
            <person name="Zhirakovskaya E."/>
        </authorList>
    </citation>
    <scope>NUCLEOTIDE SEQUENCE</scope>
</reference>